<dbReference type="InterPro" id="IPR003343">
    <property type="entry name" value="Big_2"/>
</dbReference>
<feature type="domain" description="BIG2" evidence="3">
    <location>
        <begin position="347"/>
        <end position="428"/>
    </location>
</feature>
<keyword evidence="1 2" id="KW-0732">Signal</keyword>
<dbReference type="Pfam" id="PF02368">
    <property type="entry name" value="Big_2"/>
    <property type="match status" value="3"/>
</dbReference>
<dbReference type="RefSeq" id="WP_379819611.1">
    <property type="nucleotide sequence ID" value="NZ_JBHUMD010000004.1"/>
</dbReference>
<reference evidence="5" key="1">
    <citation type="journal article" date="2019" name="Int. J. Syst. Evol. Microbiol.">
        <title>The Global Catalogue of Microorganisms (GCM) 10K type strain sequencing project: providing services to taxonomists for standard genome sequencing and annotation.</title>
        <authorList>
            <consortium name="The Broad Institute Genomics Platform"/>
            <consortium name="The Broad Institute Genome Sequencing Center for Infectious Disease"/>
            <person name="Wu L."/>
            <person name="Ma J."/>
        </authorList>
    </citation>
    <scope>NUCLEOTIDE SEQUENCE [LARGE SCALE GENOMIC DNA]</scope>
    <source>
        <strain evidence="5">KCTC 42107</strain>
    </source>
</reference>
<evidence type="ECO:0000256" key="2">
    <source>
        <dbReference type="SAM" id="SignalP"/>
    </source>
</evidence>
<sequence>MKKIIFLIAALAMGKIQAQTCEGNDPGETAGATSCVTFTYDGSSTQYTTVRAADGNVWMQQNLGSSQVATSATDAASYGDYFQWGRWQDGHEKSNSAIGTDVNPNNPMGLGTANNTFIPTWWNAGNTTDTWEAANPTAVSETNGCDPCKAALGNGWRIPTEAEWTAVIEAENITNVESGFTSNLKLAVAGYRGSSGNFSFVGQRGYYWNSNVSATLNNYGRNLYFSNAVMNPNAGAPRLQAHPIRCIKGQSTVQPLPSNLTIAVLGGAPTVIITNGGTLQLLATITPSNASQQVIWSITSGSELATISNTGLVTATANGTITVQAVSTEAPGVFNSITITIANQVVTPTAVEISTENNADAIINTNEGTLQLNAAVVPSGANQNVTWSITSGNELASVDGNGLVTAIANGTITVQAVSTVDTTLTDTIEIIITGQYVAPTSIEVTVQDNLSPFIITAGGTLQLESAILPAEANQAVTWSVSAGNGLATIDENGLVTAIADGVVILQATSNDDVTLLDTIEVTIINQDIASAAPYCQAVVDYDVEPISLVQFAGISNATNPEVNATASYENFTSITGSVEKGQTYPLTVEGNTSGLFTHDIRVFIDWNQDNSFDMATEYYLTSLENTTGTDGVQATLNITVPENALTGTTRLRVTKDMWNVYEEGEFEACTNAYYGQIEDYSLNVSEPVAGLNDNNTIAFKVFPNPTNGIVNIDSAAEVVLAEVYNLTGQRVATSSQASIDLSSAAAGMYIIKLEFAGGSTATHKILKSN</sequence>
<protein>
    <submittedName>
        <fullName evidence="4">Ig-like domain-containing protein</fullName>
    </submittedName>
</protein>
<comment type="caution">
    <text evidence="4">The sequence shown here is derived from an EMBL/GenBank/DDBJ whole genome shotgun (WGS) entry which is preliminary data.</text>
</comment>
<organism evidence="4 5">
    <name type="scientific">Flavobacterium suzhouense</name>
    <dbReference type="NCBI Taxonomy" id="1529638"/>
    <lineage>
        <taxon>Bacteria</taxon>
        <taxon>Pseudomonadati</taxon>
        <taxon>Bacteroidota</taxon>
        <taxon>Flavobacteriia</taxon>
        <taxon>Flavobacteriales</taxon>
        <taxon>Flavobacteriaceae</taxon>
        <taxon>Flavobacterium</taxon>
    </lineage>
</organism>
<dbReference type="Pfam" id="PF20009">
    <property type="entry name" value="GEVED"/>
    <property type="match status" value="1"/>
</dbReference>
<gene>
    <name evidence="4" type="ORF">ACFSR3_02675</name>
</gene>
<feature type="domain" description="BIG2" evidence="3">
    <location>
        <begin position="444"/>
        <end position="519"/>
    </location>
</feature>
<evidence type="ECO:0000256" key="1">
    <source>
        <dbReference type="ARBA" id="ARBA00022729"/>
    </source>
</evidence>
<dbReference type="InterPro" id="IPR026444">
    <property type="entry name" value="Secre_tail"/>
</dbReference>
<evidence type="ECO:0000313" key="4">
    <source>
        <dbReference type="EMBL" id="MFD2600951.1"/>
    </source>
</evidence>
<dbReference type="InterPro" id="IPR008964">
    <property type="entry name" value="Invasin/intimin_cell_adhesion"/>
</dbReference>
<dbReference type="Pfam" id="PF18962">
    <property type="entry name" value="Por_Secre_tail"/>
    <property type="match status" value="1"/>
</dbReference>
<evidence type="ECO:0000313" key="5">
    <source>
        <dbReference type="Proteomes" id="UP001597480"/>
    </source>
</evidence>
<dbReference type="InterPro" id="IPR045474">
    <property type="entry name" value="GEVED"/>
</dbReference>
<feature type="chain" id="PRO_5046755156" evidence="2">
    <location>
        <begin position="19"/>
        <end position="769"/>
    </location>
</feature>
<accession>A0ABW5NPD4</accession>
<dbReference type="NCBIfam" id="TIGR04183">
    <property type="entry name" value="Por_Secre_tail"/>
    <property type="match status" value="1"/>
</dbReference>
<dbReference type="Proteomes" id="UP001597480">
    <property type="component" value="Unassembled WGS sequence"/>
</dbReference>
<dbReference type="EMBL" id="JBHUMD010000004">
    <property type="protein sequence ID" value="MFD2600951.1"/>
    <property type="molecule type" value="Genomic_DNA"/>
</dbReference>
<dbReference type="SMART" id="SM00635">
    <property type="entry name" value="BID_2"/>
    <property type="match status" value="3"/>
</dbReference>
<feature type="signal peptide" evidence="2">
    <location>
        <begin position="1"/>
        <end position="18"/>
    </location>
</feature>
<dbReference type="Gene3D" id="2.60.40.1080">
    <property type="match status" value="3"/>
</dbReference>
<name>A0ABW5NPD4_9FLAO</name>
<dbReference type="SUPFAM" id="SSF49373">
    <property type="entry name" value="Invasin/intimin cell-adhesion fragments"/>
    <property type="match status" value="3"/>
</dbReference>
<proteinExistence type="predicted"/>
<keyword evidence="5" id="KW-1185">Reference proteome</keyword>
<feature type="domain" description="BIG2" evidence="3">
    <location>
        <begin position="258"/>
        <end position="334"/>
    </location>
</feature>
<evidence type="ECO:0000259" key="3">
    <source>
        <dbReference type="SMART" id="SM00635"/>
    </source>
</evidence>